<comment type="caution">
    <text evidence="1">The sequence shown here is derived from an EMBL/GenBank/DDBJ whole genome shotgun (WGS) entry which is preliminary data.</text>
</comment>
<gene>
    <name evidence="1" type="ORF">CEXT_456671</name>
</gene>
<reference evidence="1 2" key="1">
    <citation type="submission" date="2021-06" db="EMBL/GenBank/DDBJ databases">
        <title>Caerostris extrusa draft genome.</title>
        <authorList>
            <person name="Kono N."/>
            <person name="Arakawa K."/>
        </authorList>
    </citation>
    <scope>NUCLEOTIDE SEQUENCE [LARGE SCALE GENOMIC DNA]</scope>
</reference>
<name>A0AAV4YCQ0_CAEEX</name>
<evidence type="ECO:0000313" key="2">
    <source>
        <dbReference type="Proteomes" id="UP001054945"/>
    </source>
</evidence>
<dbReference type="Proteomes" id="UP001054945">
    <property type="component" value="Unassembled WGS sequence"/>
</dbReference>
<accession>A0AAV4YCQ0</accession>
<dbReference type="EMBL" id="BPLR01019022">
    <property type="protein sequence ID" value="GIZ04000.1"/>
    <property type="molecule type" value="Genomic_DNA"/>
</dbReference>
<dbReference type="AlphaFoldDB" id="A0AAV4YCQ0"/>
<sequence length="215" mass="24470">MDSDVSGIFSAMASMKNRESEQHSHPEGDFLSRVRWRQNTNRVHGHHHAGHHDVVHVVQGSSFVSPGDGHVGERAPCSKSSTPRCARFWRPAVPTHRSAHNWTGLLQTDWNCEPLLPVHDVHLEAVINPGPHLHDAGLIIKREVGDVHRTRAAKFGGWRPKRHCRWVPAWPESSCSLECSRQRFREILGNFVLETFRRSGSNINDESFLKKIIKR</sequence>
<protein>
    <submittedName>
        <fullName evidence="1">Uncharacterized protein</fullName>
    </submittedName>
</protein>
<evidence type="ECO:0000313" key="1">
    <source>
        <dbReference type="EMBL" id="GIZ04000.1"/>
    </source>
</evidence>
<keyword evidence="2" id="KW-1185">Reference proteome</keyword>
<proteinExistence type="predicted"/>
<organism evidence="1 2">
    <name type="scientific">Caerostris extrusa</name>
    <name type="common">Bark spider</name>
    <name type="synonym">Caerostris bankana</name>
    <dbReference type="NCBI Taxonomy" id="172846"/>
    <lineage>
        <taxon>Eukaryota</taxon>
        <taxon>Metazoa</taxon>
        <taxon>Ecdysozoa</taxon>
        <taxon>Arthropoda</taxon>
        <taxon>Chelicerata</taxon>
        <taxon>Arachnida</taxon>
        <taxon>Araneae</taxon>
        <taxon>Araneomorphae</taxon>
        <taxon>Entelegynae</taxon>
        <taxon>Araneoidea</taxon>
        <taxon>Araneidae</taxon>
        <taxon>Caerostris</taxon>
    </lineage>
</organism>